<evidence type="ECO:0000313" key="1">
    <source>
        <dbReference type="EMBL" id="RFU69506.1"/>
    </source>
</evidence>
<dbReference type="OrthoDB" id="6870466at2"/>
<proteinExistence type="predicted"/>
<accession>A0A372LQ62</accession>
<sequence>MSISALTKLSKKCWEEYEFVSSTELKNALKTIHMPEAMPILFFGDYEKYFSSKIKIITVAINPSRNEFPKADPFNRFPAMKAISTANKNDYFYERYLDSLKNYYYHAPYKDWFNQYNHVLSGVNSGYSAGRDTVENTALHTDLYSPFPTDPVWNGLSKEQQHLLIEKGIQLWRELVEILQPDIILMSTAHNMTEKLGFDFVSEWEVIHSIPEKADGELRAQPYLLKRRNLKLSNEKEVQLFFGPAGVTPFQLLSNKKKREVGEVIMSSYRGNSQSTFVQFMHPGGEHKPQNGEDIFAWNKNDHKRKFLKNPGKYITGLDNSEVKNAELMFWGEWEAQSKVLQKLDGVNGPNYLHEPFYEKPTNYTGKQNTDPFIFGDNFYYTCCRQYRRSSNGKLSPTLLTRLQFGSLILFGSCVQNEFVLDTVFVVDRNPIQHNADTIDEVVEGLPETYVDVTIAPLYPENFSESDKTKPVDTSKSCLVNFETQEAGDENEELEEGDQLTFHLYKGVTYENRHSANGMFSFFPCQPYADQNVGFRRPVIKIDDFLTGNLMMGYKASNVDQETVKRLWESVVEQVIKQELVLGVQTDFPKLAGEMAENSKAPEEIPMTNSSSNAFISSYETINEREDILDSYESYLFYKGPKEYWFAPASFKNTIPVLTNRWKSRYAFSYFFYKMDDRLGLKLELGPYNPTIKSRRDLLNFLHEKDRERDKRFTITRGALANEDGKYSRLVKEEIEVNDWDDMNEISHKMNVLLDRIDFSRLNQYLTKLYKEFVQ</sequence>
<evidence type="ECO:0000313" key="2">
    <source>
        <dbReference type="Proteomes" id="UP000264541"/>
    </source>
</evidence>
<dbReference type="RefSeq" id="WP_117326430.1">
    <property type="nucleotide sequence ID" value="NZ_QVTE01000024.1"/>
</dbReference>
<name>A0A372LQ62_9BACI</name>
<dbReference type="AlphaFoldDB" id="A0A372LQ62"/>
<dbReference type="Proteomes" id="UP000264541">
    <property type="component" value="Unassembled WGS sequence"/>
</dbReference>
<gene>
    <name evidence="1" type="ORF">D0469_09070</name>
</gene>
<protein>
    <submittedName>
        <fullName evidence="1">Uncharacterized protein</fullName>
    </submittedName>
</protein>
<organism evidence="1 2">
    <name type="scientific">Peribacillus saganii</name>
    <dbReference type="NCBI Taxonomy" id="2303992"/>
    <lineage>
        <taxon>Bacteria</taxon>
        <taxon>Bacillati</taxon>
        <taxon>Bacillota</taxon>
        <taxon>Bacilli</taxon>
        <taxon>Bacillales</taxon>
        <taxon>Bacillaceae</taxon>
        <taxon>Peribacillus</taxon>
    </lineage>
</organism>
<reference evidence="1 2" key="1">
    <citation type="submission" date="2018-08" db="EMBL/GenBank/DDBJ databases">
        <title>Bacillus chawlae sp. nov., Bacillus glennii sp. nov., and Bacillus saganii sp. nov. Isolated from the Vehicle Assembly Building at Kennedy Space Center where the Viking Spacecraft were Assembled.</title>
        <authorList>
            <person name="Seuylemezian A."/>
            <person name="Vaishampayan P."/>
        </authorList>
    </citation>
    <scope>NUCLEOTIDE SEQUENCE [LARGE SCALE GENOMIC DNA]</scope>
    <source>
        <strain evidence="1 2">V47-23a</strain>
    </source>
</reference>
<comment type="caution">
    <text evidence="1">The sequence shown here is derived from an EMBL/GenBank/DDBJ whole genome shotgun (WGS) entry which is preliminary data.</text>
</comment>
<keyword evidence="2" id="KW-1185">Reference proteome</keyword>
<dbReference type="EMBL" id="QVTE01000024">
    <property type="protein sequence ID" value="RFU69506.1"/>
    <property type="molecule type" value="Genomic_DNA"/>
</dbReference>